<name>A0A6P8HKV0_ACTTE</name>
<evidence type="ECO:0000313" key="2">
    <source>
        <dbReference type="Proteomes" id="UP000515163"/>
    </source>
</evidence>
<reference evidence="3" key="1">
    <citation type="submission" date="2025-08" db="UniProtKB">
        <authorList>
            <consortium name="RefSeq"/>
        </authorList>
    </citation>
    <scope>IDENTIFICATION</scope>
    <source>
        <tissue evidence="3">Tentacle</tissue>
    </source>
</reference>
<dbReference type="InterPro" id="IPR003034">
    <property type="entry name" value="SAP_dom"/>
</dbReference>
<dbReference type="InterPro" id="IPR036361">
    <property type="entry name" value="SAP_dom_sf"/>
</dbReference>
<evidence type="ECO:0000313" key="3">
    <source>
        <dbReference type="RefSeq" id="XP_031557009.1"/>
    </source>
</evidence>
<dbReference type="PROSITE" id="PS50800">
    <property type="entry name" value="SAP"/>
    <property type="match status" value="1"/>
</dbReference>
<evidence type="ECO:0000259" key="1">
    <source>
        <dbReference type="PROSITE" id="PS50800"/>
    </source>
</evidence>
<dbReference type="AlphaFoldDB" id="A0A6P8HKV0"/>
<feature type="domain" description="SAP" evidence="1">
    <location>
        <begin position="18"/>
        <end position="52"/>
    </location>
</feature>
<dbReference type="GeneID" id="116293689"/>
<dbReference type="KEGG" id="aten:116293689"/>
<keyword evidence="2" id="KW-1185">Reference proteome</keyword>
<dbReference type="PANTHER" id="PTHR47526:SF3">
    <property type="entry name" value="PHD-TYPE DOMAIN-CONTAINING PROTEIN"/>
    <property type="match status" value="1"/>
</dbReference>
<dbReference type="SMART" id="SM00513">
    <property type="entry name" value="SAP"/>
    <property type="match status" value="1"/>
</dbReference>
<protein>
    <submittedName>
        <fullName evidence="3">Uncharacterized protein LOC116293689</fullName>
    </submittedName>
</protein>
<sequence>MDENDKNIENDHPSFDEVAMWRVEALKEFLRKRNLKVTGKKQELVARVFAAFEQRIPISLQGASLVKQTKEEQSRLLTTDEGILPDPLTLKDCWFGEVKGISQWPPIFLSDITMYIMKDHPGNNISLQTRLLNEYKEGKAYRLYDTGWLKEISINHIKDNSKYCFMKARCTPSMKINDTPHNVWICASKVKGSIQSAYCSCTAG</sequence>
<dbReference type="RefSeq" id="XP_031557009.1">
    <property type="nucleotide sequence ID" value="XM_031701149.1"/>
</dbReference>
<dbReference type="Pfam" id="PF02037">
    <property type="entry name" value="SAP"/>
    <property type="match status" value="1"/>
</dbReference>
<dbReference type="PANTHER" id="PTHR47526">
    <property type="entry name" value="ATP-DEPENDENT DNA HELICASE"/>
    <property type="match status" value="1"/>
</dbReference>
<dbReference type="InParanoid" id="A0A6P8HKV0"/>
<dbReference type="SUPFAM" id="SSF68906">
    <property type="entry name" value="SAP domain"/>
    <property type="match status" value="1"/>
</dbReference>
<accession>A0A6P8HKV0</accession>
<dbReference type="Gene3D" id="1.10.720.30">
    <property type="entry name" value="SAP domain"/>
    <property type="match status" value="1"/>
</dbReference>
<proteinExistence type="predicted"/>
<gene>
    <name evidence="3" type="primary">LOC116293689</name>
</gene>
<organism evidence="2 3">
    <name type="scientific">Actinia tenebrosa</name>
    <name type="common">Australian red waratah sea anemone</name>
    <dbReference type="NCBI Taxonomy" id="6105"/>
    <lineage>
        <taxon>Eukaryota</taxon>
        <taxon>Metazoa</taxon>
        <taxon>Cnidaria</taxon>
        <taxon>Anthozoa</taxon>
        <taxon>Hexacorallia</taxon>
        <taxon>Actiniaria</taxon>
        <taxon>Actiniidae</taxon>
        <taxon>Actinia</taxon>
    </lineage>
</organism>
<dbReference type="OrthoDB" id="5957536at2759"/>
<dbReference type="Proteomes" id="UP000515163">
    <property type="component" value="Unplaced"/>
</dbReference>